<dbReference type="PANTHER" id="PTHR30024">
    <property type="entry name" value="ALIPHATIC SULFONATES-BINDING PROTEIN-RELATED"/>
    <property type="match status" value="1"/>
</dbReference>
<dbReference type="EMBL" id="MN079159">
    <property type="protein sequence ID" value="QEA06650.1"/>
    <property type="molecule type" value="Genomic_DNA"/>
</dbReference>
<evidence type="ECO:0000256" key="3">
    <source>
        <dbReference type="ARBA" id="ARBA00022729"/>
    </source>
</evidence>
<evidence type="ECO:0000256" key="1">
    <source>
        <dbReference type="ARBA" id="ARBA00004418"/>
    </source>
</evidence>
<organism evidence="5">
    <name type="scientific">uncultured organism</name>
    <dbReference type="NCBI Taxonomy" id="155900"/>
    <lineage>
        <taxon>unclassified sequences</taxon>
        <taxon>environmental samples</taxon>
    </lineage>
</organism>
<dbReference type="AlphaFoldDB" id="A0A5B8RCU1"/>
<evidence type="ECO:0000313" key="5">
    <source>
        <dbReference type="EMBL" id="QEA06650.1"/>
    </source>
</evidence>
<dbReference type="SMART" id="SM00062">
    <property type="entry name" value="PBPb"/>
    <property type="match status" value="1"/>
</dbReference>
<accession>A0A5B8RCU1</accession>
<dbReference type="InterPro" id="IPR015168">
    <property type="entry name" value="SsuA/THI5"/>
</dbReference>
<sequence>MKLDRNGLRTMTCALVGALAFSVGSVSAKETVTVGYQLNYQPWKAAIADHEFEKATGYDIDWHQFDSGSQVISAVASGSVDVAMAGSSPIASAISHGVDLKLFYIVEGIGESEALVVRKSAGIEDPEDLKGKTLGVPFVSTSHYDMMFALQNWGIEEGDLRLLNMQPSQAAAAWARGDIDGAFVWNPALQRMLRNGGKVMITSGDLCELGKCTFNGYTVRPEFADGHPDFMTAFVGVLDKYTMMYREHPDKWTEDSDLVKKVVSITGGQASDVPTVLGQYVFPSLDEQASERWLGGGADSGAAFSLKDTAKFLEGLGKVERVPEHPEDYVTDKWVKAAMEQ</sequence>
<gene>
    <name evidence="5" type="primary">tauA</name>
    <name evidence="5" type="ORF">KBTEX_02990</name>
</gene>
<dbReference type="NCBIfam" id="TIGR01729">
    <property type="entry name" value="taurine_ABC_bnd"/>
    <property type="match status" value="1"/>
</dbReference>
<dbReference type="SUPFAM" id="SSF53850">
    <property type="entry name" value="Periplasmic binding protein-like II"/>
    <property type="match status" value="1"/>
</dbReference>
<evidence type="ECO:0000256" key="2">
    <source>
        <dbReference type="ARBA" id="ARBA00010742"/>
    </source>
</evidence>
<reference evidence="5" key="1">
    <citation type="submission" date="2019-06" db="EMBL/GenBank/DDBJ databases">
        <authorList>
            <person name="Murdoch R.W."/>
            <person name="Fathepure B."/>
        </authorList>
    </citation>
    <scope>NUCLEOTIDE SEQUENCE</scope>
</reference>
<dbReference type="InterPro" id="IPR001638">
    <property type="entry name" value="Solute-binding_3/MltF_N"/>
</dbReference>
<dbReference type="PANTHER" id="PTHR30024:SF47">
    <property type="entry name" value="TAURINE-BINDING PERIPLASMIC PROTEIN"/>
    <property type="match status" value="1"/>
</dbReference>
<dbReference type="Pfam" id="PF09084">
    <property type="entry name" value="NMT1"/>
    <property type="match status" value="1"/>
</dbReference>
<comment type="similarity">
    <text evidence="2">Belongs to the bacterial solute-binding protein SsuA/TauA family.</text>
</comment>
<evidence type="ECO:0000259" key="4">
    <source>
        <dbReference type="SMART" id="SM00062"/>
    </source>
</evidence>
<name>A0A5B8RCU1_9ZZZZ</name>
<comment type="subcellular location">
    <subcellularLocation>
        <location evidence="1">Periplasm</location>
    </subcellularLocation>
</comment>
<protein>
    <submittedName>
        <fullName evidence="5">Taurine-binding periplasmic protein</fullName>
    </submittedName>
</protein>
<feature type="domain" description="Solute-binding protein family 3/N-terminal" evidence="4">
    <location>
        <begin position="31"/>
        <end position="249"/>
    </location>
</feature>
<dbReference type="GO" id="GO:0042918">
    <property type="term" value="P:alkanesulfonate transmembrane transport"/>
    <property type="evidence" value="ECO:0007669"/>
    <property type="project" value="TreeGrafter"/>
</dbReference>
<dbReference type="Gene3D" id="3.40.190.10">
    <property type="entry name" value="Periplasmic binding protein-like II"/>
    <property type="match status" value="2"/>
</dbReference>
<dbReference type="InterPro" id="IPR010068">
    <property type="entry name" value="Peri-bd_TauA"/>
</dbReference>
<keyword evidence="3" id="KW-0732">Signal</keyword>
<proteinExistence type="inferred from homology"/>